<evidence type="ECO:0000256" key="2">
    <source>
        <dbReference type="ARBA" id="ARBA00022553"/>
    </source>
</evidence>
<dbReference type="InterPro" id="IPR036736">
    <property type="entry name" value="ACP-like_sf"/>
</dbReference>
<dbReference type="SUPFAM" id="SSF51735">
    <property type="entry name" value="NAD(P)-binding Rossmann-fold domains"/>
    <property type="match status" value="2"/>
</dbReference>
<evidence type="ECO:0000259" key="11">
    <source>
        <dbReference type="PROSITE" id="PS52004"/>
    </source>
</evidence>
<dbReference type="InterPro" id="IPR020807">
    <property type="entry name" value="PKS_DH"/>
</dbReference>
<comment type="caution">
    <text evidence="13">The sequence shown here is derived from an EMBL/GenBank/DDBJ whole genome shotgun (WGS) entry which is preliminary data.</text>
</comment>
<keyword evidence="6" id="KW-0511">Multifunctional enzyme</keyword>
<dbReference type="Pfam" id="PF14765">
    <property type="entry name" value="PS-DH"/>
    <property type="match status" value="1"/>
</dbReference>
<dbReference type="InterPro" id="IPR020841">
    <property type="entry name" value="PKS_Beta-ketoAc_synthase_dom"/>
</dbReference>
<dbReference type="Pfam" id="PF08240">
    <property type="entry name" value="ADH_N"/>
    <property type="match status" value="1"/>
</dbReference>
<dbReference type="InterPro" id="IPR013149">
    <property type="entry name" value="ADH-like_C"/>
</dbReference>
<dbReference type="InterPro" id="IPR016036">
    <property type="entry name" value="Malonyl_transacylase_ACP-bd"/>
</dbReference>
<protein>
    <submittedName>
        <fullName evidence="13">Polyketide synthase-nonribosomal peptide synthetase 3</fullName>
    </submittedName>
</protein>
<evidence type="ECO:0000313" key="14">
    <source>
        <dbReference type="Proteomes" id="UP001629113"/>
    </source>
</evidence>
<dbReference type="InterPro" id="IPR057326">
    <property type="entry name" value="KR_dom"/>
</dbReference>
<dbReference type="InterPro" id="IPR049551">
    <property type="entry name" value="PKS_DH_C"/>
</dbReference>
<dbReference type="Gene3D" id="3.10.129.110">
    <property type="entry name" value="Polyketide synthase dehydratase"/>
    <property type="match status" value="1"/>
</dbReference>
<dbReference type="Gene3D" id="3.40.47.10">
    <property type="match status" value="1"/>
</dbReference>
<dbReference type="InterPro" id="IPR013154">
    <property type="entry name" value="ADH-like_N"/>
</dbReference>
<dbReference type="InterPro" id="IPR014030">
    <property type="entry name" value="Ketoacyl_synth_N"/>
</dbReference>
<dbReference type="PANTHER" id="PTHR43775">
    <property type="entry name" value="FATTY ACID SYNTHASE"/>
    <property type="match status" value="1"/>
</dbReference>
<dbReference type="Gene3D" id="3.40.50.720">
    <property type="entry name" value="NAD(P)-binding Rossmann-like Domain"/>
    <property type="match status" value="2"/>
</dbReference>
<keyword evidence="1" id="KW-0596">Phosphopantetheine</keyword>
<evidence type="ECO:0000256" key="5">
    <source>
        <dbReference type="ARBA" id="ARBA00023002"/>
    </source>
</evidence>
<dbReference type="SUPFAM" id="SSF52151">
    <property type="entry name" value="FabD/lysophospholipase-like"/>
    <property type="match status" value="1"/>
</dbReference>
<evidence type="ECO:0000256" key="3">
    <source>
        <dbReference type="ARBA" id="ARBA00022679"/>
    </source>
</evidence>
<dbReference type="PROSITE" id="PS50075">
    <property type="entry name" value="CARRIER"/>
    <property type="match status" value="1"/>
</dbReference>
<dbReference type="SMART" id="SM00827">
    <property type="entry name" value="PKS_AT"/>
    <property type="match status" value="1"/>
</dbReference>
<feature type="domain" description="PKS/mFAS DH" evidence="12">
    <location>
        <begin position="951"/>
        <end position="1258"/>
    </location>
</feature>
<evidence type="ECO:0000256" key="9">
    <source>
        <dbReference type="SAM" id="MobiDB-lite"/>
    </source>
</evidence>
<keyword evidence="7" id="KW-0012">Acyltransferase</keyword>
<dbReference type="PROSITE" id="PS01162">
    <property type="entry name" value="QOR_ZETA_CRYSTAL"/>
    <property type="match status" value="1"/>
</dbReference>
<dbReference type="CDD" id="cd00833">
    <property type="entry name" value="PKS"/>
    <property type="match status" value="1"/>
</dbReference>
<feature type="region of interest" description="C-terminal hotdog fold" evidence="8">
    <location>
        <begin position="1101"/>
        <end position="1258"/>
    </location>
</feature>
<feature type="active site" description="Proton acceptor; for dehydratase activity" evidence="8">
    <location>
        <position position="983"/>
    </location>
</feature>
<dbReference type="InterPro" id="IPR056501">
    <property type="entry name" value="NAD-bd_HRPKS_sdrA"/>
</dbReference>
<feature type="region of interest" description="N-terminal hotdog fold" evidence="8">
    <location>
        <begin position="951"/>
        <end position="1088"/>
    </location>
</feature>
<evidence type="ECO:0000256" key="1">
    <source>
        <dbReference type="ARBA" id="ARBA00022450"/>
    </source>
</evidence>
<keyword evidence="3" id="KW-0808">Transferase</keyword>
<dbReference type="Pfam" id="PF00107">
    <property type="entry name" value="ADH_zinc_N"/>
    <property type="match status" value="1"/>
</dbReference>
<dbReference type="Pfam" id="PF21089">
    <property type="entry name" value="PKS_DH_N"/>
    <property type="match status" value="1"/>
</dbReference>
<dbReference type="InterPro" id="IPR050091">
    <property type="entry name" value="PKS_NRPS_Biosynth_Enz"/>
</dbReference>
<evidence type="ECO:0000256" key="6">
    <source>
        <dbReference type="ARBA" id="ARBA00023268"/>
    </source>
</evidence>
<dbReference type="SMART" id="SM00829">
    <property type="entry name" value="PKS_ER"/>
    <property type="match status" value="1"/>
</dbReference>
<dbReference type="Pfam" id="PF16197">
    <property type="entry name" value="KAsynt_C_assoc"/>
    <property type="match status" value="1"/>
</dbReference>
<dbReference type="InterPro" id="IPR049900">
    <property type="entry name" value="PKS_mFAS_DH"/>
</dbReference>
<dbReference type="Proteomes" id="UP001629113">
    <property type="component" value="Unassembled WGS sequence"/>
</dbReference>
<feature type="domain" description="Ketosynthase family 3 (KS3)" evidence="11">
    <location>
        <begin position="36"/>
        <end position="462"/>
    </location>
</feature>
<dbReference type="Pfam" id="PF00698">
    <property type="entry name" value="Acyl_transf_1"/>
    <property type="match status" value="1"/>
</dbReference>
<keyword evidence="2" id="KW-0597">Phosphoprotein</keyword>
<dbReference type="InterPro" id="IPR014043">
    <property type="entry name" value="Acyl_transferase_dom"/>
</dbReference>
<feature type="region of interest" description="Disordered" evidence="9">
    <location>
        <begin position="1"/>
        <end position="32"/>
    </location>
</feature>
<dbReference type="InterPro" id="IPR013968">
    <property type="entry name" value="PKS_KR"/>
</dbReference>
<evidence type="ECO:0000256" key="8">
    <source>
        <dbReference type="PROSITE-ProRule" id="PRU01363"/>
    </source>
</evidence>
<dbReference type="Pfam" id="PF08659">
    <property type="entry name" value="KR"/>
    <property type="match status" value="1"/>
</dbReference>
<dbReference type="SUPFAM" id="SSF53901">
    <property type="entry name" value="Thiolase-like"/>
    <property type="match status" value="1"/>
</dbReference>
<evidence type="ECO:0000259" key="10">
    <source>
        <dbReference type="PROSITE" id="PS50075"/>
    </source>
</evidence>
<dbReference type="Pfam" id="PF00109">
    <property type="entry name" value="ketoacyl-synt"/>
    <property type="match status" value="1"/>
</dbReference>
<dbReference type="InterPro" id="IPR049552">
    <property type="entry name" value="PKS_DH_N"/>
</dbReference>
<dbReference type="InterPro" id="IPR016035">
    <property type="entry name" value="Acyl_Trfase/lysoPLipase"/>
</dbReference>
<dbReference type="PROSITE" id="PS00606">
    <property type="entry name" value="KS3_1"/>
    <property type="match status" value="1"/>
</dbReference>
<dbReference type="InterPro" id="IPR014031">
    <property type="entry name" value="Ketoacyl_synth_C"/>
</dbReference>
<dbReference type="Pfam" id="PF23114">
    <property type="entry name" value="NAD-bd_HRPKS_sdrA"/>
    <property type="match status" value="1"/>
</dbReference>
<dbReference type="InterPro" id="IPR036291">
    <property type="entry name" value="NAD(P)-bd_dom_sf"/>
</dbReference>
<dbReference type="InterPro" id="IPR020843">
    <property type="entry name" value="ER"/>
</dbReference>
<dbReference type="EMBL" id="JBFCZG010000008">
    <property type="protein sequence ID" value="KAL3419084.1"/>
    <property type="molecule type" value="Genomic_DNA"/>
</dbReference>
<evidence type="ECO:0000256" key="4">
    <source>
        <dbReference type="ARBA" id="ARBA00022857"/>
    </source>
</evidence>
<dbReference type="PROSITE" id="PS52004">
    <property type="entry name" value="KS3_2"/>
    <property type="match status" value="1"/>
</dbReference>
<dbReference type="InterPro" id="IPR016039">
    <property type="entry name" value="Thiolase-like"/>
</dbReference>
<reference evidence="13 14" key="1">
    <citation type="submission" date="2024-06" db="EMBL/GenBank/DDBJ databases">
        <title>Complete genome of Phlyctema vagabunda strain 19-DSS-EL-015.</title>
        <authorList>
            <person name="Fiorenzani C."/>
        </authorList>
    </citation>
    <scope>NUCLEOTIDE SEQUENCE [LARGE SCALE GENOMIC DNA]</scope>
    <source>
        <strain evidence="13 14">19-DSS-EL-015</strain>
    </source>
</reference>
<dbReference type="InterPro" id="IPR001227">
    <property type="entry name" value="Ac_transferase_dom_sf"/>
</dbReference>
<keyword evidence="5" id="KW-0560">Oxidoreductase</keyword>
<feature type="active site" description="Proton donor; for dehydratase activity" evidence="8">
    <location>
        <position position="1169"/>
    </location>
</feature>
<dbReference type="InterPro" id="IPR002364">
    <property type="entry name" value="Quin_OxRdtase/zeta-crystal_CS"/>
</dbReference>
<dbReference type="SUPFAM" id="SSF50129">
    <property type="entry name" value="GroES-like"/>
    <property type="match status" value="1"/>
</dbReference>
<dbReference type="SUPFAM" id="SSF55048">
    <property type="entry name" value="Probable ACP-binding domain of malonyl-CoA ACP transacylase"/>
    <property type="match status" value="1"/>
</dbReference>
<dbReference type="SMART" id="SM00825">
    <property type="entry name" value="PKS_KS"/>
    <property type="match status" value="1"/>
</dbReference>
<dbReference type="Gene3D" id="3.90.180.10">
    <property type="entry name" value="Medium-chain alcohol dehydrogenases, catalytic domain"/>
    <property type="match status" value="1"/>
</dbReference>
<dbReference type="InterPro" id="IPR042104">
    <property type="entry name" value="PKS_dehydratase_sf"/>
</dbReference>
<proteinExistence type="predicted"/>
<evidence type="ECO:0000313" key="13">
    <source>
        <dbReference type="EMBL" id="KAL3419084.1"/>
    </source>
</evidence>
<dbReference type="PANTHER" id="PTHR43775:SF50">
    <property type="entry name" value="HIGHLY REDUCING POLYKETIDE SYNTHASE SRDA"/>
    <property type="match status" value="1"/>
</dbReference>
<dbReference type="InterPro" id="IPR032821">
    <property type="entry name" value="PKS_assoc"/>
</dbReference>
<dbReference type="Pfam" id="PF02801">
    <property type="entry name" value="Ketoacyl-synt_C"/>
    <property type="match status" value="1"/>
</dbReference>
<dbReference type="SMART" id="SM00826">
    <property type="entry name" value="PKS_DH"/>
    <property type="match status" value="1"/>
</dbReference>
<evidence type="ECO:0000259" key="12">
    <source>
        <dbReference type="PROSITE" id="PS52019"/>
    </source>
</evidence>
<gene>
    <name evidence="13" type="ORF">PVAG01_09305</name>
</gene>
<dbReference type="SMART" id="SM00822">
    <property type="entry name" value="PKS_KR"/>
    <property type="match status" value="1"/>
</dbReference>
<evidence type="ECO:0000256" key="7">
    <source>
        <dbReference type="ARBA" id="ARBA00023315"/>
    </source>
</evidence>
<organism evidence="13 14">
    <name type="scientific">Phlyctema vagabunda</name>
    <dbReference type="NCBI Taxonomy" id="108571"/>
    <lineage>
        <taxon>Eukaryota</taxon>
        <taxon>Fungi</taxon>
        <taxon>Dikarya</taxon>
        <taxon>Ascomycota</taxon>
        <taxon>Pezizomycotina</taxon>
        <taxon>Leotiomycetes</taxon>
        <taxon>Helotiales</taxon>
        <taxon>Dermateaceae</taxon>
        <taxon>Phlyctema</taxon>
    </lineage>
</organism>
<accession>A0ABR4P707</accession>
<dbReference type="InterPro" id="IPR018201">
    <property type="entry name" value="Ketoacyl_synth_AS"/>
</dbReference>
<dbReference type="InterPro" id="IPR009081">
    <property type="entry name" value="PP-bd_ACP"/>
</dbReference>
<dbReference type="Gene3D" id="3.40.366.10">
    <property type="entry name" value="Malonyl-Coenzyme A Acyl Carrier Protein, domain 2"/>
    <property type="match status" value="1"/>
</dbReference>
<dbReference type="CDD" id="cd05195">
    <property type="entry name" value="enoyl_red"/>
    <property type="match status" value="1"/>
</dbReference>
<sequence length="2385" mass="261938">MHDINDIYEHSSGVVGNDGEEPSDSSWTPVTPPLENDPIVIVGIGCRLPGAVSSPSELWEMLKEGRSGQCDVPPSRFNIDAFHHKNGEHPGSMSMRGGYFLQDDIQQFENGVFGINNLEATYMDPQQRKLLEVVYEAFENSGTTLEDISGANIGCYIGSFGLDFSIMQSRDPEYFHRYGITGMGPTILGNRISHAFNLKGPSLVLDTACSSSLYCLHVACMALANRECDGAVVAAANLIQSPEQQMAIMKVGVLSPTSTCHVFDSSADGYGRAEAVNAIYLKRLSDAIRDNDQIHAVVRATAVNSNGNTPGITTPSIKGQEAVIRKAYRAAGLDLRETSFVECHGTGTAAGDPIEVEALSNVFTSGRDSDSPLLLGSVKSNLGHGEAASGLSSIIKTALILQHGLIPATIGIKNVNPKIKLEQWNIKIPTEMTKWPRTDTIMRASVNSFGYGGANAHAIMESIESYLQKELPVDRSLVVADQRSFFIPISGTSMASLEKQVSGLSIVNDHMSVADLAYGLCTGRSRHDYRGYLQATKETLEVSLHSALVSGKKGNNLNDFAFIFTGQGAQWPGMGKELFHRFSQFRAVIEDMNRALQSIPERPNWQLQDILQLLPDGGSINDPSLAQPLVTAIQVGIVNLLSNWGIRPTAVLGHSSGEIAAAYAAGILTSEQSILISYYRGYSVLKCTLQGGMLVAALSPKEAEAEIEKHSMAGKVVIACYNSAESITLSGDMNAISTLQQDFKSRKVLCKKLDTGNRAYHSPHMKEITKTFEALVYRSVGPTFAPVSDIRMISSVTEEIIQDSISGYYFRQNAELPVRFTGSLEVLLKSGPVHLIEIGPHSALELPIKQTIKKMQLEESRVIYSPTIIRGQNAVDNLFTLAGNLFISGYPIRLHRINDVAPSSSLTQNSYYADKRALFTHLPKFKWTYDSLLIAESRASSEFRNRRFVRHDLLGSQIPGGNGLERTWRNILNLKDISWIKDHKLDETIVFPAACFLAMSIEALTQVFELAAKSLQQVTLRDVHILAAFALPSKPEDGNPELFTTLRSHKLSATTTSKIWNQFEISSVNGDSRIQHVVGWISGEARSKVISSRLDRKRLDFVKGSSSAWYDRFIASGLKFGDSFQSLQDIHTSKGNSANRVIAETVPEIGKEDTHYPQSRYLLHPILIDAILQASIIASTAGDVNKLSAKVPVAFGTIELDINAAMQHPETTTIEASAVSTGVSTIKAQAEMRGGTEGKVIMKMEDTRLTSYYGTSLESAKLERQPMQRALWVPDLISMLQNNPKELEFFLNDELISKKMSKSDRIRHVLELITRKNPWMHILRIVDNCLEDDTKSIRDFQSLRCGSHHVAQIVSGEVKIIGGFDAEGNVVASDMSYDGPFDLILQDVTINRGEVEFLPTLDWIQRRLVGNGVLIAVGAVDSYTDLSLENYFFNLLTVQLSGTNKKLQLSIKKSEQNKETLSSDEHIILVDSKEGHSMAKLLEQKLQHQGYSTALLKLGEITDEKISVKATIICMFELDRPHLAFSTDEEFLEIQLMVSKAQNILWLTSGDITRGLRPDFSIVTGLARAAMREQPSLRFITYDIDQPNWDVDVSLNYIIPLLKKNGDSIGQDLEFAQRGKCLYINRFEVDKTLNTIFRQGQENEKKRVKFDDIKPCALDISRAGSFDTIFFKNDDSVRSLLPNDHVQVSVQSVGLNAKDVYVLAGKVETKNATCTLEVAGVIEKVGSSVTSFCPGDRVVVLAPGNFRSSERYPEWACRKLNDEEDPNVMCTLPVAFATSLYGLNHCARLARGETVLIHSGAGGVGIAAIQIAKIAGAEIFTTASTEDKANFLVEKLGVRRDHIFSSRNSDFVQGIIAATHGKGVDVVLNSLTGDLLHDSLGVCGQFGRFIEIGKRDIIDSGQLNMLVFQKNLTFTAFDLSDLYYHENQATRNKLGSLFTEVLDLYRQGMISPIMDPKVFDISDLTYAFRHFSSTTRLGKISISFQSNDAMVDFVPPKYTAAFDPNKAYLLVGCLGGLGKSISKWMQSRGAKNFVFLARSGTKKATAKQHVLELREKGADVLVVNGDVCNEGDVERAVNAIDAPLGGIIQAAMGLDESLITSMSNTSWHRGLKPKLQGTWNLHNAIKGKDSALDFFLMTSSVSGSIGSATEANYCAANAFLNNFARYRRSLGLPAIAVGLGMISGLGYVHDNPDIQKLLQRRGLQAITEEDLLQIIDISLASCGSEKYLLCDSLGSSHILTGLDPVLLKESRDQGITEVLSILEDPRSRSLGVPPIDETDKGTASRHALPKVLLHAMGSDESDASVLVSIATLAKKQLSDLILQPFDKLDPQVFLSQYGLDSMLAAEYRTWFYQTFQIDIPYLDMLAPSATISKLSGIIYEQLVKS</sequence>
<dbReference type="InterPro" id="IPR011032">
    <property type="entry name" value="GroES-like_sf"/>
</dbReference>
<feature type="domain" description="Carrier" evidence="10">
    <location>
        <begin position="2303"/>
        <end position="2382"/>
    </location>
</feature>
<keyword evidence="4" id="KW-0521">NADP</keyword>
<keyword evidence="14" id="KW-1185">Reference proteome</keyword>
<dbReference type="SUPFAM" id="SSF47336">
    <property type="entry name" value="ACP-like"/>
    <property type="match status" value="1"/>
</dbReference>
<name>A0ABR4P707_9HELO</name>
<dbReference type="PROSITE" id="PS52019">
    <property type="entry name" value="PKS_MFAS_DH"/>
    <property type="match status" value="1"/>
</dbReference>